<dbReference type="CDD" id="cd06261">
    <property type="entry name" value="TM_PBP2"/>
    <property type="match status" value="1"/>
</dbReference>
<comment type="caution">
    <text evidence="10">The sequence shown here is derived from an EMBL/GenBank/DDBJ whole genome shotgun (WGS) entry which is preliminary data.</text>
</comment>
<name>A0ABW3D6Z3_9BACL</name>
<keyword evidence="6 7" id="KW-0472">Membrane</keyword>
<evidence type="ECO:0000256" key="2">
    <source>
        <dbReference type="ARBA" id="ARBA00022448"/>
    </source>
</evidence>
<comment type="similarity">
    <text evidence="7">Belongs to the binding-protein-dependent transport system permease family.</text>
</comment>
<comment type="subcellular location">
    <subcellularLocation>
        <location evidence="1 7">Cell membrane</location>
        <topology evidence="1 7">Multi-pass membrane protein</topology>
    </subcellularLocation>
</comment>
<evidence type="ECO:0000256" key="1">
    <source>
        <dbReference type="ARBA" id="ARBA00004651"/>
    </source>
</evidence>
<evidence type="ECO:0000256" key="3">
    <source>
        <dbReference type="ARBA" id="ARBA00022475"/>
    </source>
</evidence>
<dbReference type="PROSITE" id="PS50928">
    <property type="entry name" value="ABC_TM1"/>
    <property type="match status" value="1"/>
</dbReference>
<keyword evidence="3" id="KW-1003">Cell membrane</keyword>
<evidence type="ECO:0000256" key="6">
    <source>
        <dbReference type="ARBA" id="ARBA00023136"/>
    </source>
</evidence>
<dbReference type="InterPro" id="IPR000515">
    <property type="entry name" value="MetI-like"/>
</dbReference>
<proteinExistence type="inferred from homology"/>
<dbReference type="PANTHER" id="PTHR43227:SF11">
    <property type="entry name" value="BLL4140 PROTEIN"/>
    <property type="match status" value="1"/>
</dbReference>
<gene>
    <name evidence="10" type="ORF">ACFQ03_03905</name>
</gene>
<keyword evidence="11" id="KW-1185">Reference proteome</keyword>
<evidence type="ECO:0000256" key="8">
    <source>
        <dbReference type="SAM" id="MobiDB-lite"/>
    </source>
</evidence>
<dbReference type="InterPro" id="IPR050809">
    <property type="entry name" value="UgpAE/MalFG_permease"/>
</dbReference>
<evidence type="ECO:0000256" key="4">
    <source>
        <dbReference type="ARBA" id="ARBA00022692"/>
    </source>
</evidence>
<evidence type="ECO:0000259" key="9">
    <source>
        <dbReference type="PROSITE" id="PS50928"/>
    </source>
</evidence>
<dbReference type="RefSeq" id="WP_379286197.1">
    <property type="nucleotide sequence ID" value="NZ_JBHTIU010000011.1"/>
</dbReference>
<dbReference type="Gene3D" id="1.10.3720.10">
    <property type="entry name" value="MetI-like"/>
    <property type="match status" value="1"/>
</dbReference>
<organism evidence="10 11">
    <name type="scientific">Paenibacillus residui</name>
    <dbReference type="NCBI Taxonomy" id="629724"/>
    <lineage>
        <taxon>Bacteria</taxon>
        <taxon>Bacillati</taxon>
        <taxon>Bacillota</taxon>
        <taxon>Bacilli</taxon>
        <taxon>Bacillales</taxon>
        <taxon>Paenibacillaceae</taxon>
        <taxon>Paenibacillus</taxon>
    </lineage>
</organism>
<feature type="transmembrane region" description="Helical" evidence="7">
    <location>
        <begin position="191"/>
        <end position="215"/>
    </location>
</feature>
<reference evidence="11" key="1">
    <citation type="journal article" date="2019" name="Int. J. Syst. Evol. Microbiol.">
        <title>The Global Catalogue of Microorganisms (GCM) 10K type strain sequencing project: providing services to taxonomists for standard genome sequencing and annotation.</title>
        <authorList>
            <consortium name="The Broad Institute Genomics Platform"/>
            <consortium name="The Broad Institute Genome Sequencing Center for Infectious Disease"/>
            <person name="Wu L."/>
            <person name="Ma J."/>
        </authorList>
    </citation>
    <scope>NUCLEOTIDE SEQUENCE [LARGE SCALE GENOMIC DNA]</scope>
    <source>
        <strain evidence="11">CCUG 57263</strain>
    </source>
</reference>
<dbReference type="InterPro" id="IPR035906">
    <property type="entry name" value="MetI-like_sf"/>
</dbReference>
<feature type="transmembrane region" description="Helical" evidence="7">
    <location>
        <begin position="40"/>
        <end position="60"/>
    </location>
</feature>
<accession>A0ABW3D6Z3</accession>
<sequence length="384" mass="44818">MNVQSGRSNTRMTLERPPEPSRGLARGWISRKTDLRKNKWLYLLFLPVFIWYVLFAYWPMYGLVISFQDYNIVKGIAGSDWVGFKHFKDFFNDPYFFRLIRNTFLLNFYGLLFGFPVPILLALMFNEIRSLWLRKLSQTISYLPHFISTVVVAGMALTFLSPSSGMINVLINKLGWESIHFFQEPEWFRTIYVGLGIWQSAGFSAIIYFAALSGISPELYEAARMDGANRWNQMRYITLPGLVPTIVILLILNIGGMLGADFQKIILLYNSTIYETADVLNTYVYRKGLLDYNFGFATTVGYIENDYFRDPFPTLKYPDNDFKRFTELKGQIDTYVEEMTAKFVIGREPLSKFDAFVQQVEKMGLKEMQEIQDRAYERYKEMIK</sequence>
<evidence type="ECO:0000256" key="7">
    <source>
        <dbReference type="RuleBase" id="RU363032"/>
    </source>
</evidence>
<keyword evidence="5 7" id="KW-1133">Transmembrane helix</keyword>
<evidence type="ECO:0000313" key="11">
    <source>
        <dbReference type="Proteomes" id="UP001597120"/>
    </source>
</evidence>
<feature type="transmembrane region" description="Helical" evidence="7">
    <location>
        <begin position="146"/>
        <end position="171"/>
    </location>
</feature>
<feature type="transmembrane region" description="Helical" evidence="7">
    <location>
        <begin position="104"/>
        <end position="125"/>
    </location>
</feature>
<feature type="transmembrane region" description="Helical" evidence="7">
    <location>
        <begin position="236"/>
        <end position="258"/>
    </location>
</feature>
<dbReference type="PANTHER" id="PTHR43227">
    <property type="entry name" value="BLL4140 PROTEIN"/>
    <property type="match status" value="1"/>
</dbReference>
<keyword evidence="4 7" id="KW-0812">Transmembrane</keyword>
<dbReference type="SUPFAM" id="SSF161098">
    <property type="entry name" value="MetI-like"/>
    <property type="match status" value="1"/>
</dbReference>
<feature type="compositionally biased region" description="Polar residues" evidence="8">
    <location>
        <begin position="1"/>
        <end position="12"/>
    </location>
</feature>
<dbReference type="EMBL" id="JBHTIU010000011">
    <property type="protein sequence ID" value="MFD0868281.1"/>
    <property type="molecule type" value="Genomic_DNA"/>
</dbReference>
<dbReference type="Pfam" id="PF00528">
    <property type="entry name" value="BPD_transp_1"/>
    <property type="match status" value="1"/>
</dbReference>
<feature type="region of interest" description="Disordered" evidence="8">
    <location>
        <begin position="1"/>
        <end position="22"/>
    </location>
</feature>
<feature type="domain" description="ABC transmembrane type-1" evidence="9">
    <location>
        <begin position="100"/>
        <end position="302"/>
    </location>
</feature>
<keyword evidence="2 7" id="KW-0813">Transport</keyword>
<evidence type="ECO:0000313" key="10">
    <source>
        <dbReference type="EMBL" id="MFD0868281.1"/>
    </source>
</evidence>
<protein>
    <submittedName>
        <fullName evidence="10">ABC transporter permease subunit</fullName>
    </submittedName>
</protein>
<dbReference type="Proteomes" id="UP001597120">
    <property type="component" value="Unassembled WGS sequence"/>
</dbReference>
<evidence type="ECO:0000256" key="5">
    <source>
        <dbReference type="ARBA" id="ARBA00022989"/>
    </source>
</evidence>